<accession>A0A8C4LFN0</accession>
<protein>
    <submittedName>
        <fullName evidence="1">Uncharacterized protein</fullName>
    </submittedName>
</protein>
<reference evidence="1" key="2">
    <citation type="submission" date="2025-08" db="UniProtKB">
        <authorList>
            <consortium name="Ensembl"/>
        </authorList>
    </citation>
    <scope>IDENTIFICATION</scope>
</reference>
<organism evidence="1 2">
    <name type="scientific">Equus asinus</name>
    <name type="common">Donkey</name>
    <name type="synonym">Equus africanus asinus</name>
    <dbReference type="NCBI Taxonomy" id="9793"/>
    <lineage>
        <taxon>Eukaryota</taxon>
        <taxon>Metazoa</taxon>
        <taxon>Chordata</taxon>
        <taxon>Craniata</taxon>
        <taxon>Vertebrata</taxon>
        <taxon>Euteleostomi</taxon>
        <taxon>Mammalia</taxon>
        <taxon>Eutheria</taxon>
        <taxon>Laurasiatheria</taxon>
        <taxon>Perissodactyla</taxon>
        <taxon>Equidae</taxon>
        <taxon>Equus</taxon>
    </lineage>
</organism>
<evidence type="ECO:0000313" key="2">
    <source>
        <dbReference type="Proteomes" id="UP000694387"/>
    </source>
</evidence>
<reference evidence="1" key="3">
    <citation type="submission" date="2025-09" db="UniProtKB">
        <authorList>
            <consortium name="Ensembl"/>
        </authorList>
    </citation>
    <scope>IDENTIFICATION</scope>
</reference>
<evidence type="ECO:0000313" key="1">
    <source>
        <dbReference type="Ensembl" id="ENSEASP00005008547.2"/>
    </source>
</evidence>
<dbReference type="Ensembl" id="ENSEAST00005009321.2">
    <property type="protein sequence ID" value="ENSEASP00005008547.2"/>
    <property type="gene ID" value="ENSEASG00005006150.2"/>
</dbReference>
<dbReference type="Proteomes" id="UP000694387">
    <property type="component" value="Chromosome 25"/>
</dbReference>
<name>A0A8C4LFN0_EQUAS</name>
<proteinExistence type="predicted"/>
<keyword evidence="2" id="KW-1185">Reference proteome</keyword>
<reference evidence="1 2" key="1">
    <citation type="journal article" date="2020" name="Nat. Commun.">
        <title>Donkey genomes provide new insights into domestication and selection for coat color.</title>
        <authorList>
            <person name="Wang"/>
            <person name="C."/>
            <person name="Li"/>
            <person name="H."/>
            <person name="Guo"/>
            <person name="Y."/>
            <person name="Huang"/>
            <person name="J."/>
            <person name="Sun"/>
            <person name="Y."/>
            <person name="Min"/>
            <person name="J."/>
            <person name="Wang"/>
            <person name="J."/>
            <person name="Fang"/>
            <person name="X."/>
            <person name="Zhao"/>
            <person name="Z."/>
            <person name="Wang"/>
            <person name="S."/>
            <person name="Zhang"/>
            <person name="Y."/>
            <person name="Liu"/>
            <person name="Q."/>
            <person name="Jiang"/>
            <person name="Q."/>
            <person name="Wang"/>
            <person name="X."/>
            <person name="Guo"/>
            <person name="Y."/>
            <person name="Yang"/>
            <person name="C."/>
            <person name="Wang"/>
            <person name="Y."/>
            <person name="Tian"/>
            <person name="F."/>
            <person name="Zhuang"/>
            <person name="G."/>
            <person name="Fan"/>
            <person name="Y."/>
            <person name="Gao"/>
            <person name="Q."/>
            <person name="Li"/>
            <person name="Y."/>
            <person name="Ju"/>
            <person name="Z."/>
            <person name="Li"/>
            <person name="J."/>
            <person name="Li"/>
            <person name="R."/>
            <person name="Hou"/>
            <person name="M."/>
            <person name="Yang"/>
            <person name="G."/>
            <person name="Liu"/>
            <person name="G."/>
            <person name="Liu"/>
            <person name="W."/>
            <person name="Guo"/>
            <person name="J."/>
            <person name="Pan"/>
            <person name="S."/>
            <person name="Fan"/>
            <person name="G."/>
            <person name="Zhang"/>
            <person name="W."/>
            <person name="Zhang"/>
            <person name="R."/>
            <person name="Yu"/>
            <person name="J."/>
            <person name="Zhang"/>
            <person name="X."/>
            <person name="Yin"/>
            <person name="Q."/>
            <person name="Ji"/>
            <person name="C."/>
            <person name="Jin"/>
            <person name="Y."/>
            <person name="Yue"/>
            <person name="G."/>
            <person name="Liu"/>
            <person name="M."/>
            <person name="Xu"/>
            <person name="J."/>
            <person name="Liu"/>
            <person name="S."/>
            <person name="Jordana"/>
            <person name="J."/>
            <person name="Noce"/>
            <person name="A."/>
            <person name="Amills"/>
            <person name="M."/>
            <person name="Wu"/>
            <person name="D.D."/>
            <person name="Li"/>
            <person name="S."/>
            <person name="Zhou"/>
            <person name="X. and Zhong"/>
            <person name="J."/>
        </authorList>
    </citation>
    <scope>NUCLEOTIDE SEQUENCE [LARGE SCALE GENOMIC DNA]</scope>
</reference>
<dbReference type="AlphaFoldDB" id="A0A8C4LFN0"/>
<sequence length="137" mass="14898">MPSLLGFLGSYPMSPHSSLTAVSASAPESHIQTPAYFPSYSPALVVFVSNDMLVPTWGPSHPLASFVAFSLGHYFESYLHTHPHHSSMRTAPVLRRGHLSGSISQQPSAWWATVVLCQKGQHTPLETCTLGLLWTSP</sequence>